<reference evidence="1" key="1">
    <citation type="submission" date="2021-02" db="EMBL/GenBank/DDBJ databases">
        <authorList>
            <person name="Dougan E. K."/>
            <person name="Rhodes N."/>
            <person name="Thang M."/>
            <person name="Chan C."/>
        </authorList>
    </citation>
    <scope>NUCLEOTIDE SEQUENCE</scope>
</reference>
<protein>
    <submittedName>
        <fullName evidence="1">Uncharacterized protein</fullName>
    </submittedName>
</protein>
<name>A0A813JI12_POLGL</name>
<accession>A0A813JI12</accession>
<organism evidence="1 2">
    <name type="scientific">Polarella glacialis</name>
    <name type="common">Dinoflagellate</name>
    <dbReference type="NCBI Taxonomy" id="89957"/>
    <lineage>
        <taxon>Eukaryota</taxon>
        <taxon>Sar</taxon>
        <taxon>Alveolata</taxon>
        <taxon>Dinophyceae</taxon>
        <taxon>Suessiales</taxon>
        <taxon>Suessiaceae</taxon>
        <taxon>Polarella</taxon>
    </lineage>
</organism>
<dbReference type="EMBL" id="CAJNNW010026053">
    <property type="protein sequence ID" value="CAE8682228.1"/>
    <property type="molecule type" value="Genomic_DNA"/>
</dbReference>
<proteinExistence type="predicted"/>
<dbReference type="SUPFAM" id="SSF109604">
    <property type="entry name" value="HD-domain/PDEase-like"/>
    <property type="match status" value="1"/>
</dbReference>
<evidence type="ECO:0000313" key="2">
    <source>
        <dbReference type="Proteomes" id="UP000626109"/>
    </source>
</evidence>
<comment type="caution">
    <text evidence="1">The sequence shown here is derived from an EMBL/GenBank/DDBJ whole genome shotgun (WGS) entry which is preliminary data.</text>
</comment>
<dbReference type="PANTHER" id="PTHR21174">
    <property type="match status" value="1"/>
</dbReference>
<evidence type="ECO:0000313" key="1">
    <source>
        <dbReference type="EMBL" id="CAE8682228.1"/>
    </source>
</evidence>
<sequence length="118" mass="13701">MDGIAGKLECRWHELCETLGVSSEDRDLWWKTLRERHGEAQRAYHTLSHLEEMFGYFDVHLASITDTAAVSLAIFFHDAVYDPRAGSPQNELDIWLFLVCFNNSNNNKMGLHTQSFYY</sequence>
<dbReference type="Proteomes" id="UP000626109">
    <property type="component" value="Unassembled WGS sequence"/>
</dbReference>
<gene>
    <name evidence="1" type="ORF">PGLA2088_LOCUS22841</name>
</gene>
<dbReference type="AlphaFoldDB" id="A0A813JI12"/>
<dbReference type="PANTHER" id="PTHR21174:SF0">
    <property type="entry name" value="HD PHOSPHOHYDROLASE FAMILY PROTEIN-RELATED"/>
    <property type="match status" value="1"/>
</dbReference>
<dbReference type="InterPro" id="IPR009218">
    <property type="entry name" value="HD_phosphohydro"/>
</dbReference>